<feature type="domain" description="Fe-S hydro-lyase tartrate dehydratase alpha-type catalytic" evidence="11">
    <location>
        <begin position="30"/>
        <end position="306"/>
    </location>
</feature>
<feature type="domain" description="Fe-S hydro-lyase tartrate dehydratase beta-type catalytic" evidence="12">
    <location>
        <begin position="336"/>
        <end position="521"/>
    </location>
</feature>
<evidence type="ECO:0000256" key="9">
    <source>
        <dbReference type="ARBA" id="ARBA00023239"/>
    </source>
</evidence>
<comment type="subunit">
    <text evidence="4 10">Homodimer.</text>
</comment>
<evidence type="ECO:0000256" key="2">
    <source>
        <dbReference type="ARBA" id="ARBA00001966"/>
    </source>
</evidence>
<dbReference type="PANTHER" id="PTHR43351">
    <property type="entry name" value="L(+)-TARTRATE DEHYDRATASE SUBUNIT BETA"/>
    <property type="match status" value="1"/>
</dbReference>
<dbReference type="NCBIfam" id="TIGR00722">
    <property type="entry name" value="ttdA_fumA_fumB"/>
    <property type="match status" value="1"/>
</dbReference>
<dbReference type="NCBIfam" id="TIGR00723">
    <property type="entry name" value="ttdB_fumA_fumB"/>
    <property type="match status" value="1"/>
</dbReference>
<organism evidence="13 14">
    <name type="scientific">Fictibacillus iocasae</name>
    <dbReference type="NCBI Taxonomy" id="2715437"/>
    <lineage>
        <taxon>Bacteria</taxon>
        <taxon>Bacillati</taxon>
        <taxon>Bacillota</taxon>
        <taxon>Bacilli</taxon>
        <taxon>Bacillales</taxon>
        <taxon>Fictibacillaceae</taxon>
        <taxon>Fictibacillus</taxon>
    </lineage>
</organism>
<dbReference type="PIRSF" id="PIRSF001394">
    <property type="entry name" value="Fe_dep_fumar_hy"/>
    <property type="match status" value="1"/>
</dbReference>
<keyword evidence="6 10" id="KW-0479">Metal-binding</keyword>
<keyword evidence="14" id="KW-1185">Reference proteome</keyword>
<dbReference type="SUPFAM" id="SSF117457">
    <property type="entry name" value="FumA C-terminal domain-like"/>
    <property type="match status" value="1"/>
</dbReference>
<evidence type="ECO:0000256" key="10">
    <source>
        <dbReference type="PIRNR" id="PIRNR001394"/>
    </source>
</evidence>
<dbReference type="EC" id="4.2.1.2" evidence="10"/>
<keyword evidence="7 10" id="KW-0408">Iron</keyword>
<accession>A0ABW2NUT4</accession>
<evidence type="ECO:0000256" key="5">
    <source>
        <dbReference type="ARBA" id="ARBA00022485"/>
    </source>
</evidence>
<proteinExistence type="inferred from homology"/>
<evidence type="ECO:0000313" key="13">
    <source>
        <dbReference type="EMBL" id="MFC7373610.1"/>
    </source>
</evidence>
<keyword evidence="9 10" id="KW-0456">Lyase</keyword>
<name>A0ABW2NUT4_9BACL</name>
<evidence type="ECO:0000256" key="1">
    <source>
        <dbReference type="ARBA" id="ARBA00000929"/>
    </source>
</evidence>
<dbReference type="RefSeq" id="WP_379751697.1">
    <property type="nucleotide sequence ID" value="NZ_JBHTCP010000052.1"/>
</dbReference>
<evidence type="ECO:0000313" key="14">
    <source>
        <dbReference type="Proteomes" id="UP001596549"/>
    </source>
</evidence>
<dbReference type="InterPro" id="IPR004647">
    <property type="entry name" value="Fe-S_hydro-lyase_TtdB-typ_cat"/>
</dbReference>
<protein>
    <recommendedName>
        <fullName evidence="10">Fumarate hydratase class I</fullName>
        <ecNumber evidence="10">4.2.1.2</ecNumber>
    </recommendedName>
</protein>
<comment type="catalytic activity">
    <reaction evidence="1 10">
        <text>(S)-malate = fumarate + H2O</text>
        <dbReference type="Rhea" id="RHEA:12460"/>
        <dbReference type="ChEBI" id="CHEBI:15377"/>
        <dbReference type="ChEBI" id="CHEBI:15589"/>
        <dbReference type="ChEBI" id="CHEBI:29806"/>
        <dbReference type="EC" id="4.2.1.2"/>
    </reaction>
</comment>
<comment type="similarity">
    <text evidence="3 10">Belongs to the class-I fumarase family.</text>
</comment>
<reference evidence="14" key="1">
    <citation type="journal article" date="2019" name="Int. J. Syst. Evol. Microbiol.">
        <title>The Global Catalogue of Microorganisms (GCM) 10K type strain sequencing project: providing services to taxonomists for standard genome sequencing and annotation.</title>
        <authorList>
            <consortium name="The Broad Institute Genomics Platform"/>
            <consortium name="The Broad Institute Genome Sequencing Center for Infectious Disease"/>
            <person name="Wu L."/>
            <person name="Ma J."/>
        </authorList>
    </citation>
    <scope>NUCLEOTIDE SEQUENCE [LARGE SCALE GENOMIC DNA]</scope>
    <source>
        <strain evidence="14">NBRC 106396</strain>
    </source>
</reference>
<keyword evidence="5 10" id="KW-0004">4Fe-4S</keyword>
<comment type="caution">
    <text evidence="13">The sequence shown here is derived from an EMBL/GenBank/DDBJ whole genome shotgun (WGS) entry which is preliminary data.</text>
</comment>
<keyword evidence="8 10" id="KW-0411">Iron-sulfur</keyword>
<evidence type="ECO:0000259" key="11">
    <source>
        <dbReference type="Pfam" id="PF05681"/>
    </source>
</evidence>
<dbReference type="PANTHER" id="PTHR43351:SF2">
    <property type="entry name" value="L(+)-TARTRATE DEHYDRATASE SUBUNIT BETA-RELATED"/>
    <property type="match status" value="1"/>
</dbReference>
<evidence type="ECO:0000256" key="4">
    <source>
        <dbReference type="ARBA" id="ARBA00011738"/>
    </source>
</evidence>
<dbReference type="InterPro" id="IPR036660">
    <property type="entry name" value="Fe-S_hydroAse_TtdB_cat_sf"/>
</dbReference>
<dbReference type="EMBL" id="JBHTCP010000052">
    <property type="protein sequence ID" value="MFC7373610.1"/>
    <property type="molecule type" value="Genomic_DNA"/>
</dbReference>
<evidence type="ECO:0000256" key="8">
    <source>
        <dbReference type="ARBA" id="ARBA00023014"/>
    </source>
</evidence>
<evidence type="ECO:0000256" key="3">
    <source>
        <dbReference type="ARBA" id="ARBA00008876"/>
    </source>
</evidence>
<dbReference type="Proteomes" id="UP001596549">
    <property type="component" value="Unassembled WGS sequence"/>
</dbReference>
<dbReference type="Gene3D" id="3.20.130.10">
    <property type="entry name" value="Fe-S hydro-lyase, tartrate dehydratase beta-type, catalytic domain"/>
    <property type="match status" value="1"/>
</dbReference>
<evidence type="ECO:0000256" key="7">
    <source>
        <dbReference type="ARBA" id="ARBA00023004"/>
    </source>
</evidence>
<evidence type="ECO:0000256" key="6">
    <source>
        <dbReference type="ARBA" id="ARBA00022723"/>
    </source>
</evidence>
<dbReference type="InterPro" id="IPR011167">
    <property type="entry name" value="Fe_dep_fumarate_hydratase"/>
</dbReference>
<dbReference type="Pfam" id="PF05683">
    <property type="entry name" value="Fumerase_C"/>
    <property type="match status" value="1"/>
</dbReference>
<comment type="cofactor">
    <cofactor evidence="2 10">
        <name>[4Fe-4S] cluster</name>
        <dbReference type="ChEBI" id="CHEBI:49883"/>
    </cofactor>
</comment>
<sequence>MEIFLYNVLYSDIAFKSAKGDMENMEKFQESMYKLIVETSTKLPKDVRRAIQAAKMKENAGTRAAMSLETITGNILKADENVSPICQDTGLPTFKIKVPVGVNQIEMKKAIRQAIADSTKDTKLRPNSVDSITGENSGDNLGDGTPVIKFEQWEEDYIDARLILKGGGCENKNIQYSLPAELDGLGRAGRDLDGIRKCIMHSVYQAQGQGCSAGFIGVGIGGDRTSGYELAKEMLFRSVDDVNPNENLRKLEEYVMENANKLGIGTMGFGGETTLLGCKVGVINRIPASFFVSVAYNCWAYRRLGVKINPQTGEIIDWLYQEGPDEDFSQAAANEAAATVEASAENNVVTLEAPVTEEQVRALKVGDVVTINGMMHTGRDAIHKHLMDHDAPIDLNGQIIYHCGPVMAKDEEGNWIVKAAGPTTSIREEPYQGDIMKKFGIRAVIGKGGMGPKTLKALQEHGGVYLNAIGGAAQYYAECMEKVEGVDLMEFGVPEAMWHIRVNGFTAVVTMDAHGNSLHEDVDKSSLEKLAQFKEHVFK</sequence>
<gene>
    <name evidence="13" type="ORF">ACFQPF_18355</name>
</gene>
<comment type="function">
    <text evidence="10">Catalyzes the reversible hydration of fumarate to (S)-malate.</text>
</comment>
<evidence type="ECO:0000259" key="12">
    <source>
        <dbReference type="Pfam" id="PF05683"/>
    </source>
</evidence>
<dbReference type="Pfam" id="PF05681">
    <property type="entry name" value="Fumerase"/>
    <property type="match status" value="1"/>
</dbReference>
<dbReference type="InterPro" id="IPR004646">
    <property type="entry name" value="Fe-S_hydro-lyase_TtdA-typ_cat"/>
</dbReference>